<dbReference type="AlphaFoldDB" id="A0A914XMQ8"/>
<name>A0A914XMQ8_9BILA</name>
<feature type="region of interest" description="Disordered" evidence="1">
    <location>
        <begin position="88"/>
        <end position="121"/>
    </location>
</feature>
<sequence length="263" mass="29423">MSKGAAKAQALPQEMDLEKQYRDYKAQFEQWTEKNKSLAGTPAYQQYVQKFEEWEADVEKRRALLRRTREQQAAAQAAAAQANAQSAEHYAAAAYHHHQQQQQQQQQASGMDPAGGDSQMQQMNPMAFMMSMMSMMMGMDPNQMAGNSNMAEMAKHAPSFPARSSHPEPQVAVEGPQLPPMPTMATDGGYAAGRTVQLWGSRKTECGPNDDVFRKWGPRANPPNHQPPYRPPPPSVYVPPGWMVTEAMKKERLIIAPQPPIYH</sequence>
<dbReference type="WBParaSite" id="PSAMB.scaffold920size38566.g9716.t1">
    <property type="protein sequence ID" value="PSAMB.scaffold920size38566.g9716.t1"/>
    <property type="gene ID" value="PSAMB.scaffold920size38566.g9716"/>
</dbReference>
<evidence type="ECO:0000256" key="1">
    <source>
        <dbReference type="SAM" id="MobiDB-lite"/>
    </source>
</evidence>
<dbReference type="Proteomes" id="UP000887566">
    <property type="component" value="Unplaced"/>
</dbReference>
<keyword evidence="2" id="KW-1185">Reference proteome</keyword>
<evidence type="ECO:0000313" key="2">
    <source>
        <dbReference type="Proteomes" id="UP000887566"/>
    </source>
</evidence>
<feature type="compositionally biased region" description="Low complexity" evidence="1">
    <location>
        <begin position="88"/>
        <end position="109"/>
    </location>
</feature>
<protein>
    <submittedName>
        <fullName evidence="3">Uncharacterized protein</fullName>
    </submittedName>
</protein>
<organism evidence="2 3">
    <name type="scientific">Plectus sambesii</name>
    <dbReference type="NCBI Taxonomy" id="2011161"/>
    <lineage>
        <taxon>Eukaryota</taxon>
        <taxon>Metazoa</taxon>
        <taxon>Ecdysozoa</taxon>
        <taxon>Nematoda</taxon>
        <taxon>Chromadorea</taxon>
        <taxon>Plectida</taxon>
        <taxon>Plectina</taxon>
        <taxon>Plectoidea</taxon>
        <taxon>Plectidae</taxon>
        <taxon>Plectus</taxon>
    </lineage>
</organism>
<accession>A0A914XMQ8</accession>
<evidence type="ECO:0000313" key="3">
    <source>
        <dbReference type="WBParaSite" id="PSAMB.scaffold920size38566.g9716.t1"/>
    </source>
</evidence>
<proteinExistence type="predicted"/>
<reference evidence="3" key="1">
    <citation type="submission" date="2022-11" db="UniProtKB">
        <authorList>
            <consortium name="WormBaseParasite"/>
        </authorList>
    </citation>
    <scope>IDENTIFICATION</scope>
</reference>